<proteinExistence type="predicted"/>
<dbReference type="Proteomes" id="UP001218218">
    <property type="component" value="Unassembled WGS sequence"/>
</dbReference>
<gene>
    <name evidence="2" type="ORF">DFH08DRAFT_1073965</name>
</gene>
<dbReference type="EMBL" id="JARIHO010000005">
    <property type="protein sequence ID" value="KAJ7360785.1"/>
    <property type="molecule type" value="Genomic_DNA"/>
</dbReference>
<comment type="caution">
    <text evidence="2">The sequence shown here is derived from an EMBL/GenBank/DDBJ whole genome shotgun (WGS) entry which is preliminary data.</text>
</comment>
<keyword evidence="3" id="KW-1185">Reference proteome</keyword>
<accession>A0AAD7AJL8</accession>
<reference evidence="2" key="1">
    <citation type="submission" date="2023-03" db="EMBL/GenBank/DDBJ databases">
        <title>Massive genome expansion in bonnet fungi (Mycena s.s.) driven by repeated elements and novel gene families across ecological guilds.</title>
        <authorList>
            <consortium name="Lawrence Berkeley National Laboratory"/>
            <person name="Harder C.B."/>
            <person name="Miyauchi S."/>
            <person name="Viragh M."/>
            <person name="Kuo A."/>
            <person name="Thoen E."/>
            <person name="Andreopoulos B."/>
            <person name="Lu D."/>
            <person name="Skrede I."/>
            <person name="Drula E."/>
            <person name="Henrissat B."/>
            <person name="Morin E."/>
            <person name="Kohler A."/>
            <person name="Barry K."/>
            <person name="LaButti K."/>
            <person name="Morin E."/>
            <person name="Salamov A."/>
            <person name="Lipzen A."/>
            <person name="Mereny Z."/>
            <person name="Hegedus B."/>
            <person name="Baldrian P."/>
            <person name="Stursova M."/>
            <person name="Weitz H."/>
            <person name="Taylor A."/>
            <person name="Grigoriev I.V."/>
            <person name="Nagy L.G."/>
            <person name="Martin F."/>
            <person name="Kauserud H."/>
        </authorList>
    </citation>
    <scope>NUCLEOTIDE SEQUENCE</scope>
    <source>
        <strain evidence="2">CBHHK002</strain>
    </source>
</reference>
<evidence type="ECO:0000313" key="2">
    <source>
        <dbReference type="EMBL" id="KAJ7360785.1"/>
    </source>
</evidence>
<evidence type="ECO:0000313" key="3">
    <source>
        <dbReference type="Proteomes" id="UP001218218"/>
    </source>
</evidence>
<organism evidence="2 3">
    <name type="scientific">Mycena albidolilacea</name>
    <dbReference type="NCBI Taxonomy" id="1033008"/>
    <lineage>
        <taxon>Eukaryota</taxon>
        <taxon>Fungi</taxon>
        <taxon>Dikarya</taxon>
        <taxon>Basidiomycota</taxon>
        <taxon>Agaricomycotina</taxon>
        <taxon>Agaricomycetes</taxon>
        <taxon>Agaricomycetidae</taxon>
        <taxon>Agaricales</taxon>
        <taxon>Marasmiineae</taxon>
        <taxon>Mycenaceae</taxon>
        <taxon>Mycena</taxon>
    </lineage>
</organism>
<dbReference type="AlphaFoldDB" id="A0AAD7AJL8"/>
<name>A0AAD7AJL8_9AGAR</name>
<feature type="region of interest" description="Disordered" evidence="1">
    <location>
        <begin position="12"/>
        <end position="37"/>
    </location>
</feature>
<sequence length="166" mass="18762">MFQLKNRLQRSRGGLPYSLPHIPVSSPSRLPRSNSETDATAANLLPVQFDIEEPSELNIPRPNLAEEEEEIELDSADAQFEGCDGKSAKGNRVIRARFGRKITHNEELCIFSCGILAGRATFFSSEAPNSVREFWMKLWPTKTPLPNVLWHDNNCNIVKMLRNDPN</sequence>
<protein>
    <submittedName>
        <fullName evidence="2">Uncharacterized protein</fullName>
    </submittedName>
</protein>
<evidence type="ECO:0000256" key="1">
    <source>
        <dbReference type="SAM" id="MobiDB-lite"/>
    </source>
</evidence>
<feature type="compositionally biased region" description="Polar residues" evidence="1">
    <location>
        <begin position="25"/>
        <end position="37"/>
    </location>
</feature>